<comment type="caution">
    <text evidence="2">The sequence shown here is derived from an EMBL/GenBank/DDBJ whole genome shotgun (WGS) entry which is preliminary data.</text>
</comment>
<dbReference type="EMBL" id="CATQJL010000223">
    <property type="protein sequence ID" value="CAJ0598840.1"/>
    <property type="molecule type" value="Genomic_DNA"/>
</dbReference>
<evidence type="ECO:0000313" key="2">
    <source>
        <dbReference type="EMBL" id="CAJ0598840.1"/>
    </source>
</evidence>
<dbReference type="PROSITE" id="PS51257">
    <property type="entry name" value="PROKAR_LIPOPROTEIN"/>
    <property type="match status" value="1"/>
</dbReference>
<accession>A0AA36GUY6</accession>
<reference evidence="2" key="1">
    <citation type="submission" date="2023-07" db="EMBL/GenBank/DDBJ databases">
        <authorList>
            <consortium name="CYATHOMIX"/>
        </authorList>
    </citation>
    <scope>NUCLEOTIDE SEQUENCE</scope>
    <source>
        <strain evidence="2">N/A</strain>
    </source>
</reference>
<proteinExistence type="predicted"/>
<keyword evidence="3" id="KW-1185">Reference proteome</keyword>
<organism evidence="2 3">
    <name type="scientific">Cylicocyclus nassatus</name>
    <name type="common">Nematode worm</name>
    <dbReference type="NCBI Taxonomy" id="53992"/>
    <lineage>
        <taxon>Eukaryota</taxon>
        <taxon>Metazoa</taxon>
        <taxon>Ecdysozoa</taxon>
        <taxon>Nematoda</taxon>
        <taxon>Chromadorea</taxon>
        <taxon>Rhabditida</taxon>
        <taxon>Rhabditina</taxon>
        <taxon>Rhabditomorpha</taxon>
        <taxon>Strongyloidea</taxon>
        <taxon>Strongylidae</taxon>
        <taxon>Cylicocyclus</taxon>
    </lineage>
</organism>
<evidence type="ECO:0000256" key="1">
    <source>
        <dbReference type="SAM" id="SignalP"/>
    </source>
</evidence>
<feature type="chain" id="PRO_5041389056" description="Lipoprotein" evidence="1">
    <location>
        <begin position="25"/>
        <end position="72"/>
    </location>
</feature>
<dbReference type="AlphaFoldDB" id="A0AA36GUY6"/>
<evidence type="ECO:0000313" key="3">
    <source>
        <dbReference type="Proteomes" id="UP001176961"/>
    </source>
</evidence>
<evidence type="ECO:0008006" key="4">
    <source>
        <dbReference type="Google" id="ProtNLM"/>
    </source>
</evidence>
<keyword evidence="1" id="KW-0732">Signal</keyword>
<gene>
    <name evidence="2" type="ORF">CYNAS_LOCUS10823</name>
</gene>
<name>A0AA36GUY6_CYLNA</name>
<feature type="signal peptide" evidence="1">
    <location>
        <begin position="1"/>
        <end position="24"/>
    </location>
</feature>
<protein>
    <recommendedName>
        <fullName evidence="4">Lipoprotein</fullName>
    </recommendedName>
</protein>
<dbReference type="Proteomes" id="UP001176961">
    <property type="component" value="Unassembled WGS sequence"/>
</dbReference>
<sequence>MLLNKWLIFSLLICVLVFSCSVEGKPKGKNEGKSGKAFTECMRKCEKEKDKSGTPPQEIWVICQEECHGHHL</sequence>